<accession>S7U412</accession>
<reference evidence="1 2" key="1">
    <citation type="journal article" date="2013" name="Genome Announc.">
        <title>Draft genome sequences for three mercury-methylating, sulfate-reducing bacteria.</title>
        <authorList>
            <person name="Brown S.D."/>
            <person name="Hurt R.A.Jr."/>
            <person name="Gilmour C.C."/>
            <person name="Elias D.A."/>
        </authorList>
    </citation>
    <scope>NUCLEOTIDE SEQUENCE [LARGE SCALE GENOMIC DNA]</scope>
    <source>
        <strain evidence="1 2">DSM 2059</strain>
    </source>
</reference>
<name>S7U412_DESML</name>
<dbReference type="RefSeq" id="WP_020875468.1">
    <property type="nucleotide sequence ID" value="NZ_ATHJ01000031.1"/>
</dbReference>
<dbReference type="EMBL" id="ATHJ01000031">
    <property type="protein sequence ID" value="EPR44211.1"/>
    <property type="molecule type" value="Genomic_DNA"/>
</dbReference>
<comment type="caution">
    <text evidence="1">The sequence shown here is derived from an EMBL/GenBank/DDBJ whole genome shotgun (WGS) entry which is preliminary data.</text>
</comment>
<evidence type="ECO:0000313" key="1">
    <source>
        <dbReference type="EMBL" id="EPR44211.1"/>
    </source>
</evidence>
<proteinExistence type="predicted"/>
<evidence type="ECO:0000313" key="2">
    <source>
        <dbReference type="Proteomes" id="UP000014977"/>
    </source>
</evidence>
<keyword evidence="2" id="KW-1185">Reference proteome</keyword>
<dbReference type="Proteomes" id="UP000014977">
    <property type="component" value="Unassembled WGS sequence"/>
</dbReference>
<sequence length="581" mass="63499">MKKTIVIVVLLAVAAGGGVVWYLNRPTAPDIQPAELLPEDTLVMIEAVHLKESVDAFRAGPLGQAFSGIDLPACMGAFNADPEEIERVSRLQSLLKASVDSPWFDILFGDLAVMAVMRPDPASLRVPSERLWHESAVMVLRPKKPAEMIQWVGKMFSGDVTITPQNTEGVLMDRVDTGDGRPLFVAVHRGLGLVAMDPKPIVRCLGHREADAFRPLSASDDYAALRTELSAPAEGRCFVYIDLHAVLDIGLGAANRQNTGDADTAEAEKLWKGFNQAGPVIGAVMTDNGQVLHHRWRIRYNPTELSPEAARLLGGAPETNSTLPWVPETVLYYGWQNNLDQILASVLDFSRLDAEETAEFRNEFEARTGVDFEDAVNAFGRQVAVIIQDIRIGAMFPVPELALLAEVGQPEVIHRLMEAVVRNFGVAMKTETDEGGFIRYVPLPFGEDISPAYAIRDGFLVTASSRGFLKDLLAQKSVGKNLSDSPFFGAVDKSLTDPNNQAAYLRLDRAAARTGDLIKWVISLAVMTGKADDANQMIYLSGKVVEPILHALAQYPAVGSRTILRENGIHADVYILKPRPE</sequence>
<gene>
    <name evidence="1" type="ORF">dsmv_3820</name>
</gene>
<dbReference type="AlphaFoldDB" id="S7U412"/>
<evidence type="ECO:0008006" key="3">
    <source>
        <dbReference type="Google" id="ProtNLM"/>
    </source>
</evidence>
<protein>
    <recommendedName>
        <fullName evidence="3">DUF3352 domain-containing protein</fullName>
    </recommendedName>
</protein>
<organism evidence="1 2">
    <name type="scientific">Desulfococcus multivorans DSM 2059</name>
    <dbReference type="NCBI Taxonomy" id="1121405"/>
    <lineage>
        <taxon>Bacteria</taxon>
        <taxon>Pseudomonadati</taxon>
        <taxon>Thermodesulfobacteriota</taxon>
        <taxon>Desulfobacteria</taxon>
        <taxon>Desulfobacterales</taxon>
        <taxon>Desulfococcaceae</taxon>
        <taxon>Desulfococcus</taxon>
    </lineage>
</organism>